<evidence type="ECO:0008006" key="4">
    <source>
        <dbReference type="Google" id="ProtNLM"/>
    </source>
</evidence>
<feature type="signal peptide" evidence="1">
    <location>
        <begin position="1"/>
        <end position="27"/>
    </location>
</feature>
<evidence type="ECO:0000313" key="2">
    <source>
        <dbReference type="EMBL" id="AIQ62045.1"/>
    </source>
</evidence>
<dbReference type="KEGG" id="pste:PSTEL_01815"/>
<evidence type="ECO:0000256" key="1">
    <source>
        <dbReference type="SAM" id="SignalP"/>
    </source>
</evidence>
<accession>A0A089LPM2</accession>
<dbReference type="RefSeq" id="WP_038693103.1">
    <property type="nucleotide sequence ID" value="NZ_CP009286.1"/>
</dbReference>
<feature type="chain" id="PRO_5038748340" description="Copper amine oxidase-like N-terminal domain-containing protein" evidence="1">
    <location>
        <begin position="28"/>
        <end position="398"/>
    </location>
</feature>
<reference evidence="2 3" key="1">
    <citation type="submission" date="2014-08" db="EMBL/GenBank/DDBJ databases">
        <title>Comparative genomics of the Paenibacillus odorifer group.</title>
        <authorList>
            <person name="den Bakker H.C."/>
            <person name="Tsai Y.-C."/>
            <person name="Martin N."/>
            <person name="Korlach J."/>
            <person name="Wiedmann M."/>
        </authorList>
    </citation>
    <scope>NUCLEOTIDE SEQUENCE [LARGE SCALE GENOMIC DNA]</scope>
    <source>
        <strain evidence="2 3">DSM 14472</strain>
    </source>
</reference>
<keyword evidence="1" id="KW-0732">Signal</keyword>
<dbReference type="AlphaFoldDB" id="A0A089LPM2"/>
<dbReference type="HOGENOM" id="CLU_692316_0_0_9"/>
<evidence type="ECO:0000313" key="3">
    <source>
        <dbReference type="Proteomes" id="UP000029507"/>
    </source>
</evidence>
<sequence>MKIKFFKKRLVLLLGIALLAGESLSSAAASAEGSASAARDVMRFDLIGHEMKISLSDGSASLDGQPFKMSAPVRRAGSLYVPLKALSGSGAASSVLWDSSKRQARVVTRWGEFRFRAGSTLIYDAEDKALPAETYTIPAPLLIKGALYIPVRALPLLGVSTGMSNGRLVWGWSDKKVEVLQTFWETGEKQAVFTVLYDKRLYAPSALSALGAGSWNGEVRSQIVGKDIALNGSLYNRIRMSVKLEPGINPLEISSSGMAAAGIRVRYNPVDPALIPVSLTEAGAKALTLTSPSGGYLELKAGQSVTVAGRVAEVPEHPVQQLKLVIQRYKPDGGDVMQDFKTVAAQDCPVKDGAFSGTVTLKDPGSYRIYINAPTFSVLPSEGEAAENWGAITAEVSE</sequence>
<organism evidence="2 3">
    <name type="scientific">Paenibacillus stellifer</name>
    <dbReference type="NCBI Taxonomy" id="169760"/>
    <lineage>
        <taxon>Bacteria</taxon>
        <taxon>Bacillati</taxon>
        <taxon>Bacillota</taxon>
        <taxon>Bacilli</taxon>
        <taxon>Bacillales</taxon>
        <taxon>Paenibacillaceae</taxon>
        <taxon>Paenibacillus</taxon>
    </lineage>
</organism>
<dbReference type="EMBL" id="CP009286">
    <property type="protein sequence ID" value="AIQ62045.1"/>
    <property type="molecule type" value="Genomic_DNA"/>
</dbReference>
<dbReference type="STRING" id="169760.PSTEL_01815"/>
<dbReference type="Proteomes" id="UP000029507">
    <property type="component" value="Chromosome"/>
</dbReference>
<dbReference type="OrthoDB" id="2655591at2"/>
<proteinExistence type="predicted"/>
<name>A0A089LPM2_9BACL</name>
<protein>
    <recommendedName>
        <fullName evidence="4">Copper amine oxidase-like N-terminal domain-containing protein</fullName>
    </recommendedName>
</protein>
<keyword evidence="3" id="KW-1185">Reference proteome</keyword>
<gene>
    <name evidence="2" type="ORF">PSTEL_01815</name>
</gene>